<dbReference type="STRING" id="1150625.Q75_06190"/>
<keyword evidence="2" id="KW-1185">Reference proteome</keyword>
<protein>
    <recommendedName>
        <fullName evidence="3">Flagellar protein FlbD</fullName>
    </recommendedName>
</protein>
<name>A0A147K9J8_9BACI</name>
<dbReference type="EMBL" id="LDYG01000024">
    <property type="protein sequence ID" value="KUP07115.1"/>
    <property type="molecule type" value="Genomic_DNA"/>
</dbReference>
<dbReference type="Proteomes" id="UP000074108">
    <property type="component" value="Unassembled WGS sequence"/>
</dbReference>
<sequence length="71" mass="8306">MIKVTRLNGTRFHLNAAYIETIEALPDTTILLTNGRKYVVRESEEDILNKVEIFYLKTPFFNTVKVRDESE</sequence>
<gene>
    <name evidence="1" type="ORF">Q75_06190</name>
</gene>
<dbReference type="PANTHER" id="PTHR39185:SF1">
    <property type="entry name" value="SWARMING MOTILITY PROTEIN SWRD"/>
    <property type="match status" value="1"/>
</dbReference>
<dbReference type="PATRIC" id="fig|1150625.3.peg.1295"/>
<dbReference type="RefSeq" id="WP_059282597.1">
    <property type="nucleotide sequence ID" value="NZ_LDYG01000024.1"/>
</dbReference>
<dbReference type="PANTHER" id="PTHR39185">
    <property type="entry name" value="SWARMING MOTILITY PROTEIN SWRD"/>
    <property type="match status" value="1"/>
</dbReference>
<dbReference type="OrthoDB" id="9799862at2"/>
<reference evidence="1 2" key="1">
    <citation type="journal article" date="2016" name="Front. Microbiol.">
        <title>Microevolution Analysis of Bacillus coahuilensis Unveils Differences in Phosphorus Acquisition Strategies and Their Regulation.</title>
        <authorList>
            <person name="Gomez-Lunar Z."/>
            <person name="Hernandez-Gonzalez I."/>
            <person name="Rodriguez-Torres M.D."/>
            <person name="Souza V."/>
            <person name="Olmedo-Alvarez G."/>
        </authorList>
    </citation>
    <scope>NUCLEOTIDE SEQUENCE [LARGE SCALE GENOMIC DNA]</scope>
    <source>
        <strain evidence="2">p1.1.43</strain>
    </source>
</reference>
<organism evidence="1 2">
    <name type="scientific">Bacillus coahuilensis p1.1.43</name>
    <dbReference type="NCBI Taxonomy" id="1150625"/>
    <lineage>
        <taxon>Bacteria</taxon>
        <taxon>Bacillati</taxon>
        <taxon>Bacillota</taxon>
        <taxon>Bacilli</taxon>
        <taxon>Bacillales</taxon>
        <taxon>Bacillaceae</taxon>
        <taxon>Bacillus</taxon>
    </lineage>
</organism>
<evidence type="ECO:0008006" key="3">
    <source>
        <dbReference type="Google" id="ProtNLM"/>
    </source>
</evidence>
<dbReference type="InterPro" id="IPR009384">
    <property type="entry name" value="SwrD-like"/>
</dbReference>
<accession>A0A147K9J8</accession>
<dbReference type="AlphaFoldDB" id="A0A147K9J8"/>
<dbReference type="Pfam" id="PF06289">
    <property type="entry name" value="FlbD"/>
    <property type="match status" value="1"/>
</dbReference>
<proteinExistence type="predicted"/>
<comment type="caution">
    <text evidence="1">The sequence shown here is derived from an EMBL/GenBank/DDBJ whole genome shotgun (WGS) entry which is preliminary data.</text>
</comment>
<evidence type="ECO:0000313" key="2">
    <source>
        <dbReference type="Proteomes" id="UP000074108"/>
    </source>
</evidence>
<evidence type="ECO:0000313" key="1">
    <source>
        <dbReference type="EMBL" id="KUP07115.1"/>
    </source>
</evidence>